<evidence type="ECO:0000256" key="2">
    <source>
        <dbReference type="ARBA" id="ARBA00005695"/>
    </source>
</evidence>
<evidence type="ECO:0000313" key="6">
    <source>
        <dbReference type="Proteomes" id="UP001271780"/>
    </source>
</evidence>
<dbReference type="InterPro" id="IPR030678">
    <property type="entry name" value="Peptide/Ni-bd"/>
</dbReference>
<evidence type="ECO:0000256" key="1">
    <source>
        <dbReference type="ARBA" id="ARBA00004418"/>
    </source>
</evidence>
<comment type="caution">
    <text evidence="5">The sequence shown here is derived from an EMBL/GenBank/DDBJ whole genome shotgun (WGS) entry which is preliminary data.</text>
</comment>
<dbReference type="CDD" id="cd08502">
    <property type="entry name" value="PBP2_NikA_DppA_OppA_like_16"/>
    <property type="match status" value="1"/>
</dbReference>
<dbReference type="Gene3D" id="3.90.76.10">
    <property type="entry name" value="Dipeptide-binding Protein, Domain 1"/>
    <property type="match status" value="1"/>
</dbReference>
<accession>A0ABU4XPR2</accession>
<dbReference type="PANTHER" id="PTHR30290:SF38">
    <property type="entry name" value="D,D-DIPEPTIDE-BINDING PERIPLASMIC PROTEIN DDPA-RELATED"/>
    <property type="match status" value="1"/>
</dbReference>
<dbReference type="InterPro" id="IPR000914">
    <property type="entry name" value="SBP_5_dom"/>
</dbReference>
<comment type="similarity">
    <text evidence="2">Belongs to the bacterial solute-binding protein 5 family.</text>
</comment>
<feature type="domain" description="Solute-binding protein family 5" evidence="4">
    <location>
        <begin position="78"/>
        <end position="435"/>
    </location>
</feature>
<evidence type="ECO:0000256" key="3">
    <source>
        <dbReference type="ARBA" id="ARBA00022729"/>
    </source>
</evidence>
<dbReference type="InterPro" id="IPR039424">
    <property type="entry name" value="SBP_5"/>
</dbReference>
<gene>
    <name evidence="5" type="ORF">RFM27_32230</name>
</gene>
<dbReference type="Gene3D" id="3.40.190.10">
    <property type="entry name" value="Periplasmic binding protein-like II"/>
    <property type="match status" value="1"/>
</dbReference>
<dbReference type="PIRSF" id="PIRSF002741">
    <property type="entry name" value="MppA"/>
    <property type="match status" value="1"/>
</dbReference>
<comment type="subcellular location">
    <subcellularLocation>
        <location evidence="1">Periplasm</location>
    </subcellularLocation>
</comment>
<evidence type="ECO:0000259" key="4">
    <source>
        <dbReference type="Pfam" id="PF00496"/>
    </source>
</evidence>
<evidence type="ECO:0000313" key="5">
    <source>
        <dbReference type="EMBL" id="MDX8476728.1"/>
    </source>
</evidence>
<reference evidence="5 6" key="1">
    <citation type="submission" date="2023-08" db="EMBL/GenBank/DDBJ databases">
        <title>Implementing the SeqCode for naming new Mesorhizobium species isolated from Vachellia karroo root nodules.</title>
        <authorList>
            <person name="Van Lill M."/>
        </authorList>
    </citation>
    <scope>NUCLEOTIDE SEQUENCE [LARGE SCALE GENOMIC DNA]</scope>
    <source>
        <strain evidence="5 6">VK23A</strain>
    </source>
</reference>
<keyword evidence="3" id="KW-0732">Signal</keyword>
<dbReference type="PROSITE" id="PS51318">
    <property type="entry name" value="TAT"/>
    <property type="match status" value="1"/>
</dbReference>
<dbReference type="Proteomes" id="UP001271780">
    <property type="component" value="Unassembled WGS sequence"/>
</dbReference>
<dbReference type="Gene3D" id="3.10.105.10">
    <property type="entry name" value="Dipeptide-binding Protein, Domain 3"/>
    <property type="match status" value="1"/>
</dbReference>
<dbReference type="InterPro" id="IPR006311">
    <property type="entry name" value="TAT_signal"/>
</dbReference>
<dbReference type="RefSeq" id="WP_320319149.1">
    <property type="nucleotide sequence ID" value="NZ_JAVIIX010000039.1"/>
</dbReference>
<dbReference type="PANTHER" id="PTHR30290">
    <property type="entry name" value="PERIPLASMIC BINDING COMPONENT OF ABC TRANSPORTER"/>
    <property type="match status" value="1"/>
</dbReference>
<protein>
    <submittedName>
        <fullName evidence="5">ABC transporter substrate-binding protein</fullName>
    </submittedName>
</protein>
<dbReference type="EMBL" id="JAVIIZ010000041">
    <property type="protein sequence ID" value="MDX8476728.1"/>
    <property type="molecule type" value="Genomic_DNA"/>
</dbReference>
<organism evidence="5 6">
    <name type="scientific">Mesorhizobium dulcispinae</name>
    <dbReference type="NCBI Taxonomy" id="3072316"/>
    <lineage>
        <taxon>Bacteria</taxon>
        <taxon>Pseudomonadati</taxon>
        <taxon>Pseudomonadota</taxon>
        <taxon>Alphaproteobacteria</taxon>
        <taxon>Hyphomicrobiales</taxon>
        <taxon>Phyllobacteriaceae</taxon>
        <taxon>Mesorhizobium</taxon>
    </lineage>
</organism>
<dbReference type="Pfam" id="PF00496">
    <property type="entry name" value="SBP_bac_5"/>
    <property type="match status" value="1"/>
</dbReference>
<keyword evidence="6" id="KW-1185">Reference proteome</keyword>
<sequence>MTISRRNLVKMGIAAGAAVSIPSVLRAQTAPTAARTVRMVKSSDLSIFDPIFSAANITQEHGMAIYDTLFALDAKFMPQPQMVGKWGVSDDKKTYTFELRDALGWHDGTPVTAADCVASIRRWGEVSASGQMLMARASDISKKGDKTFTIALKEPVGLLLDILASPVGPCLFIMREKDASRPASEQVTTNIGSGPFKFNDALARPGASFTYDRNEKYVPRNEPSDGLAGGKVVKVDRVVWENIRDKQTALAALQAGEIDYFEEPSVDLLSVIESDPELVLEVLNKSGYDMYLRMNCLQKPFDNVKARQAMLYLIDQEAFMRAAIGNPEYFKTVTSWFGNGTPYTNDENTGWFKKGGNPEKAKQLFKEAGYSGEKVVILQPTDYQLFGNAAQFLAAEMRKIGVNAELAPSDLGGVRKRRAKKDPVETGGWSIFITSDSDYSRGEPHTNVTMTANGENAWYGWPKDDKYEALRAKWADVATLDERKSLARKMQKVYWDSVGTVLLGQYFAPTVRRRTLTGLIGMPDIFPMWNMQKAEA</sequence>
<name>A0ABU4XPR2_9HYPH</name>
<proteinExistence type="inferred from homology"/>
<dbReference type="SUPFAM" id="SSF53850">
    <property type="entry name" value="Periplasmic binding protein-like II"/>
    <property type="match status" value="1"/>
</dbReference>